<protein>
    <submittedName>
        <fullName evidence="1">Peptidoglycan synthetase</fullName>
    </submittedName>
</protein>
<sequence>MQISSLIDIIDGRLLNSPSISFIYSFKTDPTKVNEGDLFIAKTINDIPLAVENGAFAIVTQEVHPIIDKEIAWIKVLDIDLSLIQLIRFKLANYSLQAYICNSATYGLLKLYSNSSSKNLKFLSNDLNDFIKNIDDIQDNDILISKDKELLEKIYPNVNLFNKNNLSYENLVEHSLFEVSFTYKNIYFSKLRLSKIYITDFLSVYDFLDLELDLSKLKTFKYFKPLFLDKSLEIIEFGKSDKFIITQNDNSLVKNEINYLKNRFTYAKTLYLTSKYNSNLGSKQTIVKTMDELKKALKENSFNAAYIIGFKYDDISKALQKLEKQASLF</sequence>
<dbReference type="RefSeq" id="WP_254575357.1">
    <property type="nucleotide sequence ID" value="NZ_CP100595.1"/>
</dbReference>
<reference evidence="1" key="1">
    <citation type="submission" date="2022-07" db="EMBL/GenBank/DDBJ databases">
        <title>Arcobacter roscoffensis sp. nov., a marine bacterium isolated from coastal seawater collected from Roscoff, France.</title>
        <authorList>
            <person name="Pascual J."/>
            <person name="Lepeaux C."/>
            <person name="Methner A."/>
            <person name="Overmann J."/>
        </authorList>
    </citation>
    <scope>NUCLEOTIDE SEQUENCE</scope>
    <source>
        <strain evidence="1">ARW1-2F2</strain>
    </source>
</reference>
<dbReference type="Proteomes" id="UP001060012">
    <property type="component" value="Chromosome"/>
</dbReference>
<name>A0ABY5DYZ1_9BACT</name>
<accession>A0ABY5DYZ1</accession>
<organism evidence="1 2">
    <name type="scientific">Arcobacter roscoffensis</name>
    <dbReference type="NCBI Taxonomy" id="2961520"/>
    <lineage>
        <taxon>Bacteria</taxon>
        <taxon>Pseudomonadati</taxon>
        <taxon>Campylobacterota</taxon>
        <taxon>Epsilonproteobacteria</taxon>
        <taxon>Campylobacterales</taxon>
        <taxon>Arcobacteraceae</taxon>
        <taxon>Arcobacter</taxon>
    </lineage>
</organism>
<dbReference type="EMBL" id="CP100595">
    <property type="protein sequence ID" value="UTJ05176.1"/>
    <property type="molecule type" value="Genomic_DNA"/>
</dbReference>
<keyword evidence="2" id="KW-1185">Reference proteome</keyword>
<gene>
    <name evidence="1" type="ORF">NJU99_07810</name>
</gene>
<evidence type="ECO:0000313" key="1">
    <source>
        <dbReference type="EMBL" id="UTJ05176.1"/>
    </source>
</evidence>
<proteinExistence type="predicted"/>
<evidence type="ECO:0000313" key="2">
    <source>
        <dbReference type="Proteomes" id="UP001060012"/>
    </source>
</evidence>